<evidence type="ECO:0000259" key="3">
    <source>
        <dbReference type="Pfam" id="PF00465"/>
    </source>
</evidence>
<dbReference type="AlphaFoldDB" id="A0A7J5DT83"/>
<feature type="domain" description="Fe-containing alcohol dehydrogenase-like C-terminal" evidence="4">
    <location>
        <begin position="199"/>
        <end position="388"/>
    </location>
</feature>
<accession>A0A7J5DT83</accession>
<reference evidence="5 6" key="1">
    <citation type="submission" date="2019-09" db="EMBL/GenBank/DDBJ databases">
        <title>Pimelobacter sp. isolated from Paulinella.</title>
        <authorList>
            <person name="Jeong S.E."/>
        </authorList>
    </citation>
    <scope>NUCLEOTIDE SEQUENCE [LARGE SCALE GENOMIC DNA]</scope>
    <source>
        <strain evidence="5 6">Pch-N</strain>
    </source>
</reference>
<dbReference type="CDD" id="cd08192">
    <property type="entry name" value="MAR-like"/>
    <property type="match status" value="1"/>
</dbReference>
<organism evidence="5 6">
    <name type="scientific">Nocardioides simplex</name>
    <name type="common">Arthrobacter simplex</name>
    <dbReference type="NCBI Taxonomy" id="2045"/>
    <lineage>
        <taxon>Bacteria</taxon>
        <taxon>Bacillati</taxon>
        <taxon>Actinomycetota</taxon>
        <taxon>Actinomycetes</taxon>
        <taxon>Propionibacteriales</taxon>
        <taxon>Nocardioidaceae</taxon>
        <taxon>Pimelobacter</taxon>
    </lineage>
</organism>
<dbReference type="RefSeq" id="WP_151582048.1">
    <property type="nucleotide sequence ID" value="NZ_WBVM01000003.1"/>
</dbReference>
<comment type="similarity">
    <text evidence="1">Belongs to the iron-containing alcohol dehydrogenase family.</text>
</comment>
<dbReference type="InterPro" id="IPR056798">
    <property type="entry name" value="ADH_Fe_C"/>
</dbReference>
<dbReference type="SUPFAM" id="SSF56796">
    <property type="entry name" value="Dehydroquinate synthase-like"/>
    <property type="match status" value="1"/>
</dbReference>
<keyword evidence="2" id="KW-0560">Oxidoreductase</keyword>
<comment type="caution">
    <text evidence="5">The sequence shown here is derived from an EMBL/GenBank/DDBJ whole genome shotgun (WGS) entry which is preliminary data.</text>
</comment>
<dbReference type="GO" id="GO:0004022">
    <property type="term" value="F:alcohol dehydrogenase (NAD+) activity"/>
    <property type="evidence" value="ECO:0007669"/>
    <property type="project" value="TreeGrafter"/>
</dbReference>
<evidence type="ECO:0000256" key="2">
    <source>
        <dbReference type="ARBA" id="ARBA00023002"/>
    </source>
</evidence>
<evidence type="ECO:0000313" key="6">
    <source>
        <dbReference type="Proteomes" id="UP000449906"/>
    </source>
</evidence>
<dbReference type="Gene3D" id="1.20.1090.10">
    <property type="entry name" value="Dehydroquinate synthase-like - alpha domain"/>
    <property type="match status" value="1"/>
</dbReference>
<dbReference type="GO" id="GO:0046872">
    <property type="term" value="F:metal ion binding"/>
    <property type="evidence" value="ECO:0007669"/>
    <property type="project" value="InterPro"/>
</dbReference>
<evidence type="ECO:0000313" key="5">
    <source>
        <dbReference type="EMBL" id="KAB2808368.1"/>
    </source>
</evidence>
<dbReference type="Gene3D" id="3.40.50.1970">
    <property type="match status" value="1"/>
</dbReference>
<dbReference type="PANTHER" id="PTHR11496">
    <property type="entry name" value="ALCOHOL DEHYDROGENASE"/>
    <property type="match status" value="1"/>
</dbReference>
<dbReference type="EMBL" id="WBVM01000003">
    <property type="protein sequence ID" value="KAB2808368.1"/>
    <property type="molecule type" value="Genomic_DNA"/>
</dbReference>
<evidence type="ECO:0000256" key="1">
    <source>
        <dbReference type="ARBA" id="ARBA00007358"/>
    </source>
</evidence>
<proteinExistence type="inferred from homology"/>
<dbReference type="Pfam" id="PF25137">
    <property type="entry name" value="ADH_Fe_C"/>
    <property type="match status" value="1"/>
</dbReference>
<dbReference type="InterPro" id="IPR039697">
    <property type="entry name" value="Alcohol_dehydrogenase_Fe"/>
</dbReference>
<sequence>MRVFTTPPVESITFGPGALDALPAVLDGLGAARPLVVMSGSLARGEIGARLRTLLGDRSAAVVDDVPQHVPRSAVVAAARTARTQGADSVVSLGGGTSIDCAKAVALCLSAGIDDPEELDGYRARREADGTTTLPRDLTTAVPHVAVPTTLSGAELTDIIGITDDATRAKHIYRFRALAPRSVVLDPEVAAQTPPWLWAASGVRALDHAVESMLATGSMPFVDALAARAIRLLDENLPRSVADPGDLDARSACLQAAWLAIYGITNTGAGLSHAVGHQLATRFDLLHGVSSAIMLPRVMAFNAAATRPRLAQVAAAFGRPDDGAESIAPGLVAELIARLPVPTRISEAGGSRAPFAEMAAEIAGDISMAGNARQVTESDIVGLLESAW</sequence>
<dbReference type="InterPro" id="IPR001670">
    <property type="entry name" value="ADH_Fe/GldA"/>
</dbReference>
<dbReference type="PANTHER" id="PTHR11496:SF102">
    <property type="entry name" value="ALCOHOL DEHYDROGENASE 4"/>
    <property type="match status" value="1"/>
</dbReference>
<name>A0A7J5DT83_NOCSI</name>
<feature type="domain" description="Alcohol dehydrogenase iron-type/glycerol dehydrogenase GldA" evidence="3">
    <location>
        <begin position="11"/>
        <end position="187"/>
    </location>
</feature>
<dbReference type="Pfam" id="PF00465">
    <property type="entry name" value="Fe-ADH"/>
    <property type="match status" value="1"/>
</dbReference>
<protein>
    <submittedName>
        <fullName evidence="5">Iron-containing alcohol dehydrogenase</fullName>
    </submittedName>
</protein>
<dbReference type="Proteomes" id="UP000449906">
    <property type="component" value="Unassembled WGS sequence"/>
</dbReference>
<evidence type="ECO:0000259" key="4">
    <source>
        <dbReference type="Pfam" id="PF25137"/>
    </source>
</evidence>
<gene>
    <name evidence="5" type="ORF">F9L07_22910</name>
</gene>